<dbReference type="GO" id="GO:0015833">
    <property type="term" value="P:peptide transport"/>
    <property type="evidence" value="ECO:0007669"/>
    <property type="project" value="TreeGrafter"/>
</dbReference>
<comment type="subcellular location">
    <subcellularLocation>
        <location evidence="1">Cell membrane</location>
        <topology evidence="1">Lipid-anchor</topology>
    </subcellularLocation>
</comment>
<reference evidence="9" key="2">
    <citation type="journal article" date="2024" name="FEBS J.">
        <title>Ni(II)-binding affinity of CcNikZ-II and its homologs: the role of the HH-prong and variable loop revealed by structural and mutational studies.</title>
        <authorList>
            <person name="Diep P."/>
            <person name="Stogios P.J."/>
            <person name="Evdokimova E."/>
            <person name="Savchenko A."/>
            <person name="Mahadevan R."/>
            <person name="Yakunin A.F."/>
        </authorList>
    </citation>
    <scope>X-RAY CRYSTALLOGRAPHY (2.38 ANGSTROMS) OF 30-526</scope>
</reference>
<evidence type="ECO:0000313" key="7">
    <source>
        <dbReference type="EMBL" id="EET88157.1"/>
    </source>
</evidence>
<dbReference type="SUPFAM" id="SSF53850">
    <property type="entry name" value="Periplasmic binding protein-like II"/>
    <property type="match status" value="1"/>
</dbReference>
<dbReference type="RefSeq" id="WP_007060278.1">
    <property type="nucleotide sequence ID" value="NZ_ACVI01000017.1"/>
</dbReference>
<dbReference type="PROSITE" id="PS01040">
    <property type="entry name" value="SBP_BACTERIAL_5"/>
    <property type="match status" value="1"/>
</dbReference>
<keyword evidence="9" id="KW-0002">3D-structure</keyword>
<evidence type="ECO:0007829" key="9">
    <source>
        <dbReference type="PDB" id="8EFZ"/>
    </source>
</evidence>
<dbReference type="Gene3D" id="3.40.190.10">
    <property type="entry name" value="Periplasmic binding protein-like II"/>
    <property type="match status" value="1"/>
</dbReference>
<evidence type="ECO:0000256" key="1">
    <source>
        <dbReference type="ARBA" id="ARBA00004193"/>
    </source>
</evidence>
<dbReference type="PDB" id="8EFZ">
    <property type="method" value="X-ray"/>
    <property type="resolution" value="2.38 A"/>
    <property type="chains" value="A/B=30-526"/>
</dbReference>
<dbReference type="Gene3D" id="3.90.76.10">
    <property type="entry name" value="Dipeptide-binding Protein, Domain 1"/>
    <property type="match status" value="1"/>
</dbReference>
<keyword evidence="3" id="KW-0813">Transport</keyword>
<dbReference type="PATRIC" id="fig|536227.13.peg.2452"/>
<dbReference type="AlphaFoldDB" id="C6PRH6"/>
<evidence type="ECO:0000256" key="3">
    <source>
        <dbReference type="ARBA" id="ARBA00022448"/>
    </source>
</evidence>
<dbReference type="Proteomes" id="UP000004198">
    <property type="component" value="Unassembled WGS sequence"/>
</dbReference>
<dbReference type="Gene3D" id="3.10.105.10">
    <property type="entry name" value="Dipeptide-binding Protein, Domain 3"/>
    <property type="match status" value="1"/>
</dbReference>
<dbReference type="InterPro" id="IPR023765">
    <property type="entry name" value="SBP_5_CS"/>
</dbReference>
<name>C6PRH6_9CLOT</name>
<dbReference type="PANTHER" id="PTHR30290">
    <property type="entry name" value="PERIPLASMIC BINDING COMPONENT OF ABC TRANSPORTER"/>
    <property type="match status" value="1"/>
</dbReference>
<accession>C6PRH6</accession>
<feature type="chain" id="PRO_5038520037" evidence="5">
    <location>
        <begin position="23"/>
        <end position="526"/>
    </location>
</feature>
<dbReference type="PROSITE" id="PS51257">
    <property type="entry name" value="PROKAR_LIPOPROTEIN"/>
    <property type="match status" value="1"/>
</dbReference>
<dbReference type="EMBL" id="ACVI01000017">
    <property type="protein sequence ID" value="EET88157.1"/>
    <property type="molecule type" value="Genomic_DNA"/>
</dbReference>
<feature type="domain" description="Solute-binding protein family 5" evidence="6">
    <location>
        <begin position="81"/>
        <end position="436"/>
    </location>
</feature>
<dbReference type="Pfam" id="PF00496">
    <property type="entry name" value="SBP_bac_5"/>
    <property type="match status" value="1"/>
</dbReference>
<evidence type="ECO:0000259" key="6">
    <source>
        <dbReference type="Pfam" id="PF00496"/>
    </source>
</evidence>
<dbReference type="SMR" id="C6PRH6"/>
<dbReference type="PANTHER" id="PTHR30290:SF9">
    <property type="entry name" value="OLIGOPEPTIDE-BINDING PROTEIN APPA"/>
    <property type="match status" value="1"/>
</dbReference>
<dbReference type="CDD" id="cd08518">
    <property type="entry name" value="PBP2_NikA_DppA_OppA_like_19"/>
    <property type="match status" value="1"/>
</dbReference>
<evidence type="ECO:0000313" key="8">
    <source>
        <dbReference type="Proteomes" id="UP000004198"/>
    </source>
</evidence>
<dbReference type="InterPro" id="IPR000914">
    <property type="entry name" value="SBP_5_dom"/>
</dbReference>
<organism evidence="7 8">
    <name type="scientific">Clostridium carboxidivorans P7</name>
    <dbReference type="NCBI Taxonomy" id="536227"/>
    <lineage>
        <taxon>Bacteria</taxon>
        <taxon>Bacillati</taxon>
        <taxon>Bacillota</taxon>
        <taxon>Clostridia</taxon>
        <taxon>Eubacteriales</taxon>
        <taxon>Clostridiaceae</taxon>
        <taxon>Clostridium</taxon>
    </lineage>
</organism>
<dbReference type="OrthoDB" id="9772924at2"/>
<sequence length="526" mass="59693">MNKKKITSIVLSCMLVVSVVFTGCGSKSEATSTKKASDSGKTLVYGAEFEDEKLNPILTEDKYTNEEIFTGLMKFDENNIPKPEIADSYTISDDKLTYDFKLKKGIKFHDETELKAEDVVFTLKSILDEKVNSSLKPEYSEIKDVQAVNDYEVKVILKEAFPPLLDKLTIGIIPKHCFNGKDINTAEFNQKPIGTGPFKFVKWDKGNNITLTKFKDYYGKTGNIEKFVVKFIADYNVRAMQLQTGEIDVAYLEPSQVSKIEKLNNVKVYKVDTADYRCMMYNMKKDIWKDVNVRKAFNYALDRKGMVDGILLGYGSEAYSPLQINKFNNPDVEKYSYNLDKSNSLLESAGWKKGSDGIRVKDGKKLEFTLTAPKTDEVRVKMAEYFASQFKKIGAEVKVDALDWDAIKIDKCDAFLLGWGSPFDADDHTFRLFHSSEINGGDNNGSYSNPKVDEALYKARTTTDENERKKYYAEFQKELAEDPAYDFGVYLKALFGVNKRVSGVKEKVLGHHGAGFLWNVEQWNVN</sequence>
<protein>
    <submittedName>
        <fullName evidence="7">Extracellular solute-binding protein family 5</fullName>
    </submittedName>
</protein>
<dbReference type="GO" id="GO:0043190">
    <property type="term" value="C:ATP-binding cassette (ABC) transporter complex"/>
    <property type="evidence" value="ECO:0007669"/>
    <property type="project" value="InterPro"/>
</dbReference>
<gene>
    <name evidence="7" type="ORF">CcarbDRAFT_1393</name>
</gene>
<dbReference type="eggNOG" id="COG0747">
    <property type="taxonomic scope" value="Bacteria"/>
</dbReference>
<dbReference type="GO" id="GO:1904680">
    <property type="term" value="F:peptide transmembrane transporter activity"/>
    <property type="evidence" value="ECO:0007669"/>
    <property type="project" value="TreeGrafter"/>
</dbReference>
<reference evidence="7 8" key="1">
    <citation type="submission" date="2009-06" db="EMBL/GenBank/DDBJ databases">
        <title>The draft genome of Clostridium carboxidivorans P7.</title>
        <authorList>
            <consortium name="US DOE Joint Genome Institute (JGI-PGF)"/>
            <person name="Lucas S."/>
            <person name="Copeland A."/>
            <person name="Lapidus A."/>
            <person name="Glavina del Rio T."/>
            <person name="Tice H."/>
            <person name="Bruce D."/>
            <person name="Goodwin L."/>
            <person name="Pitluck S."/>
            <person name="Larimer F."/>
            <person name="Land M.L."/>
            <person name="Hauser L."/>
            <person name="Hemme C.L."/>
        </authorList>
    </citation>
    <scope>NUCLEOTIDE SEQUENCE [LARGE SCALE GENOMIC DNA]</scope>
    <source>
        <strain evidence="7 8">P7</strain>
    </source>
</reference>
<comment type="caution">
    <text evidence="7">The sequence shown here is derived from an EMBL/GenBank/DDBJ whole genome shotgun (WGS) entry which is preliminary data.</text>
</comment>
<dbReference type="FunFam" id="3.10.105.10:FF:000006">
    <property type="entry name" value="Peptide ABC transporter substrate-binding protein"/>
    <property type="match status" value="1"/>
</dbReference>
<dbReference type="PIRSF" id="PIRSF002741">
    <property type="entry name" value="MppA"/>
    <property type="match status" value="1"/>
</dbReference>
<dbReference type="InterPro" id="IPR039424">
    <property type="entry name" value="SBP_5"/>
</dbReference>
<feature type="signal peptide" evidence="5">
    <location>
        <begin position="1"/>
        <end position="22"/>
    </location>
</feature>
<proteinExistence type="evidence at protein level"/>
<evidence type="ECO:0000256" key="4">
    <source>
        <dbReference type="ARBA" id="ARBA00022729"/>
    </source>
</evidence>
<comment type="similarity">
    <text evidence="2">Belongs to the bacterial solute-binding protein 5 family.</text>
</comment>
<dbReference type="GO" id="GO:0042597">
    <property type="term" value="C:periplasmic space"/>
    <property type="evidence" value="ECO:0007669"/>
    <property type="project" value="UniProtKB-ARBA"/>
</dbReference>
<dbReference type="KEGG" id="cck:Ccar_11700"/>
<keyword evidence="8" id="KW-1185">Reference proteome</keyword>
<evidence type="ECO:0000256" key="5">
    <source>
        <dbReference type="SAM" id="SignalP"/>
    </source>
</evidence>
<keyword evidence="4 5" id="KW-0732">Signal</keyword>
<evidence type="ECO:0000256" key="2">
    <source>
        <dbReference type="ARBA" id="ARBA00005695"/>
    </source>
</evidence>
<dbReference type="STRING" id="536227.Ccar_11700"/>
<dbReference type="InterPro" id="IPR030678">
    <property type="entry name" value="Peptide/Ni-bd"/>
</dbReference>